<protein>
    <submittedName>
        <fullName evidence="4">Primary amine oxidase</fullName>
        <ecNumber evidence="4">1.4.3.21</ecNumber>
    </submittedName>
</protein>
<proteinExistence type="predicted"/>
<dbReference type="GO" id="GO:0008131">
    <property type="term" value="F:primary methylamine oxidase activity"/>
    <property type="evidence" value="ECO:0007669"/>
    <property type="project" value="UniProtKB-EC"/>
</dbReference>
<dbReference type="Proteomes" id="UP000075670">
    <property type="component" value="Unassembled WGS sequence"/>
</dbReference>
<dbReference type="InterPro" id="IPR012854">
    <property type="entry name" value="Cu_amine_oxidase-like_N"/>
</dbReference>
<gene>
    <name evidence="4" type="primary">tynA_1</name>
    <name evidence="4" type="ORF">MOMUL_14530</name>
</gene>
<organism evidence="4 5">
    <name type="scientific">Moorella mulderi DSM 14980</name>
    <dbReference type="NCBI Taxonomy" id="1122241"/>
    <lineage>
        <taxon>Bacteria</taxon>
        <taxon>Bacillati</taxon>
        <taxon>Bacillota</taxon>
        <taxon>Clostridia</taxon>
        <taxon>Neomoorellales</taxon>
        <taxon>Neomoorellaceae</taxon>
        <taxon>Neomoorella</taxon>
    </lineage>
</organism>
<reference evidence="4 5" key="1">
    <citation type="submission" date="2016-02" db="EMBL/GenBank/DDBJ databases">
        <title>Genome sequence of Moorella mulderi DSM 14980.</title>
        <authorList>
            <person name="Poehlein A."/>
            <person name="Daniel R."/>
        </authorList>
    </citation>
    <scope>NUCLEOTIDE SEQUENCE [LARGE SCALE GENOMIC DNA]</scope>
    <source>
        <strain evidence="4 5">DSM 14980</strain>
    </source>
</reference>
<dbReference type="InterPro" id="IPR036582">
    <property type="entry name" value="Mao_N_sf"/>
</dbReference>
<keyword evidence="5" id="KW-1185">Reference proteome</keyword>
<dbReference type="Pfam" id="PF07833">
    <property type="entry name" value="Cu_amine_oxidN1"/>
    <property type="match status" value="1"/>
</dbReference>
<feature type="compositionally biased region" description="Acidic residues" evidence="1">
    <location>
        <begin position="225"/>
        <end position="245"/>
    </location>
</feature>
<feature type="region of interest" description="Disordered" evidence="1">
    <location>
        <begin position="219"/>
        <end position="307"/>
    </location>
</feature>
<feature type="region of interest" description="Disordered" evidence="1">
    <location>
        <begin position="57"/>
        <end position="100"/>
    </location>
</feature>
<feature type="compositionally biased region" description="Basic and acidic residues" evidence="1">
    <location>
        <begin position="57"/>
        <end position="81"/>
    </location>
</feature>
<keyword evidence="2" id="KW-0732">Signal</keyword>
<evidence type="ECO:0000313" key="4">
    <source>
        <dbReference type="EMBL" id="KYH32233.1"/>
    </source>
</evidence>
<dbReference type="RefSeq" id="WP_062283394.1">
    <property type="nucleotide sequence ID" value="NZ_LTBC01000004.1"/>
</dbReference>
<evidence type="ECO:0000256" key="2">
    <source>
        <dbReference type="SAM" id="SignalP"/>
    </source>
</evidence>
<feature type="domain" description="Copper amine oxidase-like N-terminal" evidence="3">
    <location>
        <begin position="120"/>
        <end position="224"/>
    </location>
</feature>
<dbReference type="AlphaFoldDB" id="A0A151AXG3"/>
<dbReference type="EMBL" id="LTBC01000004">
    <property type="protein sequence ID" value="KYH32233.1"/>
    <property type="molecule type" value="Genomic_DNA"/>
</dbReference>
<evidence type="ECO:0000313" key="5">
    <source>
        <dbReference type="Proteomes" id="UP000075670"/>
    </source>
</evidence>
<evidence type="ECO:0000259" key="3">
    <source>
        <dbReference type="Pfam" id="PF07833"/>
    </source>
</evidence>
<accession>A0A151AXG3</accession>
<dbReference type="EC" id="1.4.3.21" evidence="4"/>
<dbReference type="PATRIC" id="fig|1122241.3.peg.1529"/>
<keyword evidence="4" id="KW-0560">Oxidoreductase</keyword>
<feature type="chain" id="PRO_5007577849" evidence="2">
    <location>
        <begin position="25"/>
        <end position="307"/>
    </location>
</feature>
<dbReference type="OrthoDB" id="2083476at2"/>
<comment type="caution">
    <text evidence="4">The sequence shown here is derived from an EMBL/GenBank/DDBJ whole genome shotgun (WGS) entry which is preliminary data.</text>
</comment>
<dbReference type="SUPFAM" id="SSF55383">
    <property type="entry name" value="Copper amine oxidase, domain N"/>
    <property type="match status" value="1"/>
</dbReference>
<feature type="compositionally biased region" description="Low complexity" evidence="1">
    <location>
        <begin position="247"/>
        <end position="293"/>
    </location>
</feature>
<evidence type="ECO:0000256" key="1">
    <source>
        <dbReference type="SAM" id="MobiDB-lite"/>
    </source>
</evidence>
<dbReference type="Gene3D" id="3.30.457.10">
    <property type="entry name" value="Copper amine oxidase-like, N-terminal domain"/>
    <property type="match status" value="1"/>
</dbReference>
<sequence>MKYKKLIGVVAMASLFLYAGIAYASPGKGNSSHKAGHYGATTAGKTDYRSYVNAGVEREDSNLKDDSKLETEVKQQEREIQEESGITSSKGLKDQNRKKEQIREEVQNEGLEKFRGRIRVKNKEIKFDVPPVIKSGRTLIPVRAITEGLGATVNWDEATNAVTITKNGVTVVLILGSTEVTVNGAKMNLDVPALLISNRTFVPLRFLSEVFKEKVNYNDATGDIDVGDNNDSDIETGDIDVEEGSGEATESPTSTAPETSSSTNSTTTEVSTSTETVPTADNTNSTGTTTLPSNPAPIPTTSSIPAA</sequence>
<feature type="signal peptide" evidence="2">
    <location>
        <begin position="1"/>
        <end position="24"/>
    </location>
</feature>
<name>A0A151AXG3_9FIRM</name>
<feature type="compositionally biased region" description="Basic and acidic residues" evidence="1">
    <location>
        <begin position="91"/>
        <end position="100"/>
    </location>
</feature>